<dbReference type="Pfam" id="PF00781">
    <property type="entry name" value="DAGK_cat"/>
    <property type="match status" value="1"/>
</dbReference>
<organism evidence="3 4">
    <name type="scientific">Polyrhizophydium stewartii</name>
    <dbReference type="NCBI Taxonomy" id="2732419"/>
    <lineage>
        <taxon>Eukaryota</taxon>
        <taxon>Fungi</taxon>
        <taxon>Fungi incertae sedis</taxon>
        <taxon>Chytridiomycota</taxon>
        <taxon>Chytridiomycota incertae sedis</taxon>
        <taxon>Chytridiomycetes</taxon>
        <taxon>Rhizophydiales</taxon>
        <taxon>Rhizophydiales incertae sedis</taxon>
        <taxon>Polyrhizophydium</taxon>
    </lineage>
</organism>
<sequence length="498" mass="55619">MAQPRYISLLLDHVVGAAHVWEGAQPLAKRGFCQPDTGFLGVLDAVSDTPTGFWMVFAFDILKDKKGDVVKPALRQIKFRAASPEAAQDAVDAITDALYPDRRTKKILFIVNPFGGTKYAKVCYNHIIFPMMRMAGLHEHHEMIGKLRRKYKCAITVSGDGVFHELVNGLLLRPDWETARQLPIGIVGSGSANALSRNLDINFRELAVLAALKARSRPMDVFSYTQNGVRMFSHLLVMFAFLGDLDIESDRYRFMGSTRFTIAAIVRLIKFRSYKTRLYMLTADKASRFRLDNTNTGAGGYGPPSLYTSPSACNYTSWPLQVDSYVQFFVATNLPWISSEFIAAPMARMDDGAISVLWAEELSRMQTLGVVLDQESGAHMTFEAIRHARVVAYVLEPDTYVYNRKAAGPPRLETKTSDPSVAEPAQIPAGSGRAVTPPANRKRAGIMDVSGEEVMYGPMVVEVHPRMINIVVPPWLDIGRWERGFRERFGAKVQPERF</sequence>
<reference evidence="3 4" key="1">
    <citation type="submission" date="2023-09" db="EMBL/GenBank/DDBJ databases">
        <title>Pangenome analysis of Batrachochytrium dendrobatidis and related Chytrids.</title>
        <authorList>
            <person name="Yacoub M.N."/>
            <person name="Stajich J.E."/>
            <person name="James T.Y."/>
        </authorList>
    </citation>
    <scope>NUCLEOTIDE SEQUENCE [LARGE SCALE GENOMIC DNA]</scope>
    <source>
        <strain evidence="3 4">JEL0888</strain>
    </source>
</reference>
<feature type="region of interest" description="Disordered" evidence="1">
    <location>
        <begin position="409"/>
        <end position="441"/>
    </location>
</feature>
<dbReference type="Gene3D" id="3.40.50.10330">
    <property type="entry name" value="Probable inorganic polyphosphate/atp-NAD kinase, domain 1"/>
    <property type="match status" value="1"/>
</dbReference>
<feature type="domain" description="DAGKc" evidence="2">
    <location>
        <begin position="102"/>
        <end position="228"/>
    </location>
</feature>
<keyword evidence="4" id="KW-1185">Reference proteome</keyword>
<comment type="caution">
    <text evidence="3">The sequence shown here is derived from an EMBL/GenBank/DDBJ whole genome shotgun (WGS) entry which is preliminary data.</text>
</comment>
<dbReference type="EMBL" id="JADGIZ020000013">
    <property type="protein sequence ID" value="KAL2917053.1"/>
    <property type="molecule type" value="Genomic_DNA"/>
</dbReference>
<proteinExistence type="predicted"/>
<evidence type="ECO:0000313" key="3">
    <source>
        <dbReference type="EMBL" id="KAL2917053.1"/>
    </source>
</evidence>
<gene>
    <name evidence="3" type="ORF">HK105_203485</name>
</gene>
<dbReference type="PANTHER" id="PTHR12358">
    <property type="entry name" value="SPHINGOSINE KINASE"/>
    <property type="match status" value="1"/>
</dbReference>
<dbReference type="Gene3D" id="2.60.200.40">
    <property type="match status" value="1"/>
</dbReference>
<evidence type="ECO:0000256" key="1">
    <source>
        <dbReference type="SAM" id="MobiDB-lite"/>
    </source>
</evidence>
<dbReference type="SUPFAM" id="SSF111331">
    <property type="entry name" value="NAD kinase/diacylglycerol kinase-like"/>
    <property type="match status" value="1"/>
</dbReference>
<evidence type="ECO:0000313" key="4">
    <source>
        <dbReference type="Proteomes" id="UP001527925"/>
    </source>
</evidence>
<dbReference type="PANTHER" id="PTHR12358:SF31">
    <property type="entry name" value="ACYLGLYCEROL KINASE, MITOCHONDRIAL"/>
    <property type="match status" value="1"/>
</dbReference>
<dbReference type="InterPro" id="IPR016064">
    <property type="entry name" value="NAD/diacylglycerol_kinase_sf"/>
</dbReference>
<accession>A0ABR4NC02</accession>
<dbReference type="Proteomes" id="UP001527925">
    <property type="component" value="Unassembled WGS sequence"/>
</dbReference>
<dbReference type="PROSITE" id="PS50146">
    <property type="entry name" value="DAGK"/>
    <property type="match status" value="1"/>
</dbReference>
<dbReference type="InterPro" id="IPR001206">
    <property type="entry name" value="Diacylglycerol_kinase_cat_dom"/>
</dbReference>
<dbReference type="InterPro" id="IPR050187">
    <property type="entry name" value="Lipid_Phosphate_FormReg"/>
</dbReference>
<name>A0ABR4NC02_9FUNG</name>
<dbReference type="InterPro" id="IPR017438">
    <property type="entry name" value="ATP-NAD_kinase_N"/>
</dbReference>
<protein>
    <recommendedName>
        <fullName evidence="2">DAGKc domain-containing protein</fullName>
    </recommendedName>
</protein>
<evidence type="ECO:0000259" key="2">
    <source>
        <dbReference type="PROSITE" id="PS50146"/>
    </source>
</evidence>